<evidence type="ECO:0000256" key="3">
    <source>
        <dbReference type="ARBA" id="ARBA00022801"/>
    </source>
</evidence>
<comment type="similarity">
    <text evidence="1 4">Belongs to the cyclic amide hydrolase (CyAH) family.</text>
</comment>
<dbReference type="InterPro" id="IPR043008">
    <property type="entry name" value="AtzD/Barbiturase_RUA"/>
</dbReference>
<proteinExistence type="inferred from homology"/>
<dbReference type="NCBIfam" id="TIGR02714">
    <property type="entry name" value="amido_AtzD_TrzD"/>
    <property type="match status" value="1"/>
</dbReference>
<protein>
    <recommendedName>
        <fullName evidence="4">Cyclic amide hydrolase</fullName>
        <shortName evidence="4">CyAH</shortName>
        <ecNumber evidence="4">3.5.2.-</ecNumber>
    </recommendedName>
    <alternativeName>
        <fullName evidence="4">Ring-opening amidohydrolase</fullName>
    </alternativeName>
</protein>
<comment type="caution">
    <text evidence="4">Lacks conserved residue(s) required for the propagation of feature annotation.</text>
</comment>
<feature type="region of interest" description="RU B" evidence="4">
    <location>
        <begin position="110"/>
        <end position="247"/>
    </location>
</feature>
<dbReference type="EC" id="3.5.2.-" evidence="4"/>
<dbReference type="Gene3D" id="3.30.1330.180">
    <property type="entry name" value="Cyanuric acid hydrolase/Barbiturase, RU B"/>
    <property type="match status" value="1"/>
</dbReference>
<reference evidence="5 6" key="2">
    <citation type="submission" date="2019-02" db="EMBL/GenBank/DDBJ databases">
        <title>'Lichenibacterium ramalinii' gen. nov. sp. nov., 'Lichenibacterium minor' gen. nov. sp. nov.</title>
        <authorList>
            <person name="Pankratov T."/>
        </authorList>
    </citation>
    <scope>NUCLEOTIDE SEQUENCE [LARGE SCALE GENOMIC DNA]</scope>
    <source>
        <strain evidence="5 6">RmlP001</strain>
    </source>
</reference>
<feature type="binding site" evidence="4">
    <location>
        <position position="325"/>
    </location>
    <ligand>
        <name>substrate</name>
    </ligand>
</feature>
<dbReference type="InterPro" id="IPR014086">
    <property type="entry name" value="AtzD/Barbiturase"/>
</dbReference>
<reference evidence="5 6" key="1">
    <citation type="submission" date="2018-09" db="EMBL/GenBank/DDBJ databases">
        <authorList>
            <person name="Grouzdev D.S."/>
            <person name="Krutkina M.S."/>
        </authorList>
    </citation>
    <scope>NUCLEOTIDE SEQUENCE [LARGE SCALE GENOMIC DNA]</scope>
    <source>
        <strain evidence="5 6">RmlP001</strain>
    </source>
</reference>
<evidence type="ECO:0000256" key="2">
    <source>
        <dbReference type="ARBA" id="ARBA00011881"/>
    </source>
</evidence>
<evidence type="ECO:0000256" key="1">
    <source>
        <dbReference type="ARBA" id="ARBA00010947"/>
    </source>
</evidence>
<dbReference type="Gene3D" id="3.30.1330.170">
    <property type="entry name" value="Cyanuric acid hydrolase/Barbiturase, RU A"/>
    <property type="match status" value="1"/>
</dbReference>
<name>A0A4Q2RFF6_9HYPH</name>
<gene>
    <name evidence="5" type="ORF">D3272_05470</name>
</gene>
<evidence type="ECO:0000313" key="6">
    <source>
        <dbReference type="Proteomes" id="UP000289411"/>
    </source>
</evidence>
<dbReference type="Gene3D" id="3.30.1330.160">
    <property type="entry name" value="Cyanuric acid hydrolase/Barbituras, RU C"/>
    <property type="match status" value="1"/>
</dbReference>
<dbReference type="InterPro" id="IPR043006">
    <property type="entry name" value="AtzD/Barbiturase_RUB"/>
</dbReference>
<dbReference type="Proteomes" id="UP000289411">
    <property type="component" value="Unassembled WGS sequence"/>
</dbReference>
<feature type="binding site" evidence="4">
    <location>
        <begin position="230"/>
        <end position="231"/>
    </location>
    <ligand>
        <name>substrate</name>
    </ligand>
</feature>
<comment type="caution">
    <text evidence="5">The sequence shown here is derived from an EMBL/GenBank/DDBJ whole genome shotgun (WGS) entry which is preliminary data.</text>
</comment>
<feature type="binding site" evidence="4">
    <location>
        <position position="51"/>
    </location>
    <ligand>
        <name>substrate</name>
    </ligand>
</feature>
<feature type="active site" evidence="4">
    <location>
        <position position="160"/>
    </location>
</feature>
<dbReference type="OrthoDB" id="569708at2"/>
<keyword evidence="3 4" id="KW-0378">Hydrolase</keyword>
<dbReference type="RefSeq" id="WP_129218129.1">
    <property type="nucleotide sequence ID" value="NZ_QYBC01000003.1"/>
</dbReference>
<evidence type="ECO:0000256" key="4">
    <source>
        <dbReference type="HAMAP-Rule" id="MF_01989"/>
    </source>
</evidence>
<feature type="active site" description="Nucleophile" evidence="4">
    <location>
        <position position="230"/>
    </location>
</feature>
<feature type="region of interest" description="RU A" evidence="4">
    <location>
        <begin position="1"/>
        <end position="102"/>
    </location>
</feature>
<comment type="subunit">
    <text evidence="2 4">Homotetramer.</text>
</comment>
<evidence type="ECO:0000313" key="5">
    <source>
        <dbReference type="EMBL" id="RYB06775.1"/>
    </source>
</evidence>
<feature type="binding site" evidence="4">
    <location>
        <position position="192"/>
    </location>
    <ligand>
        <name>substrate</name>
    </ligand>
</feature>
<organism evidence="5 6">
    <name type="scientific">Lichenibacterium ramalinae</name>
    <dbReference type="NCBI Taxonomy" id="2316527"/>
    <lineage>
        <taxon>Bacteria</taxon>
        <taxon>Pseudomonadati</taxon>
        <taxon>Pseudomonadota</taxon>
        <taxon>Alphaproteobacteria</taxon>
        <taxon>Hyphomicrobiales</taxon>
        <taxon>Lichenihabitantaceae</taxon>
        <taxon>Lichenibacterium</taxon>
    </lineage>
</organism>
<comment type="function">
    <text evidence="4">Cyclic amide hydrolase of unknown substrate specificity. Catalyzes the hydrolytic ring-opening of a cyclic amide. Does not act on cyanuric acid nor barbituric acid.</text>
</comment>
<feature type="binding site" evidence="4">
    <location>
        <begin position="344"/>
        <end position="345"/>
    </location>
    <ligand>
        <name>substrate</name>
    </ligand>
</feature>
<accession>A0A4Q2RFF6</accession>
<dbReference type="GO" id="GO:0016812">
    <property type="term" value="F:hydrolase activity, acting on carbon-nitrogen (but not peptide) bonds, in cyclic amides"/>
    <property type="evidence" value="ECO:0007669"/>
    <property type="project" value="UniProtKB-UniRule"/>
</dbReference>
<feature type="region of interest" description="RU C" evidence="4">
    <location>
        <begin position="253"/>
        <end position="366"/>
    </location>
</feature>
<dbReference type="HAMAP" id="MF_01989">
    <property type="entry name" value="Cyc_amidohydrol"/>
    <property type="match status" value="1"/>
</dbReference>
<comment type="domain">
    <text evidence="4">The monomer structure is formed from three repeating units (RUs) that share the same structure as one another. The monomer and the active site possess nearly threefold rotational symmetry, to the extent that the active site possesses three potential Ser-Lys catalytic dyads, but one of the 3 active site surfaces varies in composition suggesting it is involved in confering substrate specificity.</text>
</comment>
<dbReference type="AlphaFoldDB" id="A0A4Q2RFF6"/>
<keyword evidence="6" id="KW-1185">Reference proteome</keyword>
<dbReference type="Pfam" id="PF09663">
    <property type="entry name" value="Amido_AtzD_TrzD"/>
    <property type="match status" value="1"/>
</dbReference>
<feature type="binding site" evidence="4">
    <location>
        <begin position="82"/>
        <end position="83"/>
    </location>
    <ligand>
        <name>substrate</name>
    </ligand>
</feature>
<dbReference type="InterPro" id="IPR043007">
    <property type="entry name" value="AtzD/Barbiturase_RUC"/>
</dbReference>
<sequence>MGIGVHKVAMAAPSDVSELERLIAAGAVDPATIVAFIGKTEGNGGANDFTRGFATLSYQLMLARHLGCTPEEVTRRIAFVWSGGCEGVLSPHATVFTRGPDGAPAGSGKRLALGIAGTRAFAPEEIGTMAVVEAVAEAVDRARREAGIADPRDVHYVQVKGPLLTPAGLADADRRGVALVTRDPNGSKAFARGSTALGVALGLGEVPASAVTQEAIATRMDLFSAVASTSAGGELKACEILLFGNAEGAGGEFQIGHAVLEDAIDAGGVRAALADAGLPDAGGSPDTGRIAAVFAKAEASPSGMIRGRRNTMLSDADINYERHARAALGAVIASITGDPAIFVSGGTEHQCAPGSAPIAAIVRARS</sequence>
<dbReference type="EMBL" id="QYBC01000003">
    <property type="protein sequence ID" value="RYB06775.1"/>
    <property type="molecule type" value="Genomic_DNA"/>
</dbReference>